<comment type="caution">
    <text evidence="4">The sequence shown here is derived from an EMBL/GenBank/DDBJ whole genome shotgun (WGS) entry which is preliminary data.</text>
</comment>
<evidence type="ECO:0000256" key="2">
    <source>
        <dbReference type="SAM" id="SignalP"/>
    </source>
</evidence>
<dbReference type="Proteomes" id="UP000557193">
    <property type="component" value="Unassembled WGS sequence"/>
</dbReference>
<dbReference type="NCBIfam" id="NF038402">
    <property type="entry name" value="TroA_like"/>
    <property type="match status" value="1"/>
</dbReference>
<feature type="signal peptide" evidence="2">
    <location>
        <begin position="1"/>
        <end position="28"/>
    </location>
</feature>
<dbReference type="Gene3D" id="3.40.50.1980">
    <property type="entry name" value="Nitrogenase molybdenum iron protein domain"/>
    <property type="match status" value="2"/>
</dbReference>
<evidence type="ECO:0000313" key="5">
    <source>
        <dbReference type="Proteomes" id="UP000557193"/>
    </source>
</evidence>
<dbReference type="GO" id="GO:0071281">
    <property type="term" value="P:cellular response to iron ion"/>
    <property type="evidence" value="ECO:0007669"/>
    <property type="project" value="TreeGrafter"/>
</dbReference>
<evidence type="ECO:0000313" key="4">
    <source>
        <dbReference type="EMBL" id="MBB6340071.1"/>
    </source>
</evidence>
<accession>A0A7X0ESZ3</accession>
<evidence type="ECO:0000259" key="3">
    <source>
        <dbReference type="PROSITE" id="PS50983"/>
    </source>
</evidence>
<dbReference type="SUPFAM" id="SSF53807">
    <property type="entry name" value="Helical backbone' metal receptor"/>
    <property type="match status" value="1"/>
</dbReference>
<feature type="chain" id="PRO_5031474088" evidence="2">
    <location>
        <begin position="29"/>
        <end position="275"/>
    </location>
</feature>
<evidence type="ECO:0000256" key="1">
    <source>
        <dbReference type="ARBA" id="ARBA00022729"/>
    </source>
</evidence>
<dbReference type="InterPro" id="IPR054828">
    <property type="entry name" value="Vit_B12_bind_prot"/>
</dbReference>
<feature type="domain" description="Fe/B12 periplasmic-binding" evidence="3">
    <location>
        <begin position="31"/>
        <end position="275"/>
    </location>
</feature>
<dbReference type="PROSITE" id="PS50983">
    <property type="entry name" value="FE_B12_PBP"/>
    <property type="match status" value="1"/>
</dbReference>
<dbReference type="PANTHER" id="PTHR30535:SF34">
    <property type="entry name" value="MOLYBDATE-BINDING PROTEIN MOLA"/>
    <property type="match status" value="1"/>
</dbReference>
<proteinExistence type="predicted"/>
<reference evidence="4 5" key="1">
    <citation type="submission" date="2020-08" db="EMBL/GenBank/DDBJ databases">
        <title>Functional genomics of gut bacteria from endangered species of beetles.</title>
        <authorList>
            <person name="Carlos-Shanley C."/>
        </authorList>
    </citation>
    <scope>NUCLEOTIDE SEQUENCE [LARGE SCALE GENOMIC DNA]</scope>
    <source>
        <strain evidence="4 5">S00202</strain>
    </source>
</reference>
<dbReference type="AlphaFoldDB" id="A0A7X0ESZ3"/>
<keyword evidence="1 2" id="KW-0732">Signal</keyword>
<dbReference type="EMBL" id="JACHLL010000001">
    <property type="protein sequence ID" value="MBB6340071.1"/>
    <property type="molecule type" value="Genomic_DNA"/>
</dbReference>
<keyword evidence="5" id="KW-1185">Reference proteome</keyword>
<dbReference type="RefSeq" id="WP_409372511.1">
    <property type="nucleotide sequence ID" value="NZ_JACHLL010000001.1"/>
</dbReference>
<name>A0A7X0ESZ3_9PSED</name>
<dbReference type="PANTHER" id="PTHR30535">
    <property type="entry name" value="VITAMIN B12-BINDING PROTEIN"/>
    <property type="match status" value="1"/>
</dbReference>
<dbReference type="InterPro" id="IPR050902">
    <property type="entry name" value="ABC_Transporter_SBP"/>
</dbReference>
<gene>
    <name evidence="4" type="ORF">HNP49_000221</name>
</gene>
<dbReference type="Pfam" id="PF01497">
    <property type="entry name" value="Peripla_BP_2"/>
    <property type="match status" value="1"/>
</dbReference>
<organism evidence="4 5">
    <name type="scientific">Pseudomonas fluvialis</name>
    <dbReference type="NCBI Taxonomy" id="1793966"/>
    <lineage>
        <taxon>Bacteria</taxon>
        <taxon>Pseudomonadati</taxon>
        <taxon>Pseudomonadota</taxon>
        <taxon>Gammaproteobacteria</taxon>
        <taxon>Pseudomonadales</taxon>
        <taxon>Pseudomonadaceae</taxon>
        <taxon>Pseudomonas</taxon>
    </lineage>
</organism>
<protein>
    <submittedName>
        <fullName evidence="4">Vitamin B12 transport system substrate-binding protein</fullName>
    </submittedName>
</protein>
<dbReference type="CDD" id="cd01144">
    <property type="entry name" value="BtuF"/>
    <property type="match status" value="1"/>
</dbReference>
<sequence>MALSPPASAGLKTALALGALLLAQSLAAAPRVITLAPSLAEIMVELDSADLVVGVLDSGVRPSVLLDRPSVGRHAQLELESLLSLKPDLVLLWPDSISRSQREQLEGLGIPLYVAEPHDLDQLAGQFREIAVQLGRAEAGERLSARFTQGLADLRQRYARREPVTVFYQVWHEPLFTLGGQQIVSDALRVCGARNVFADLSLPAPQVSVEAVLARDPQVILGGSDAQLEPWQQWSTLQAVRKRQLWEVPDKGLERPSFQMLGALEKLCAVLHEAR</sequence>
<dbReference type="InterPro" id="IPR002491">
    <property type="entry name" value="ABC_transptr_periplasmic_BD"/>
</dbReference>